<dbReference type="EC" id="2.4.1.-" evidence="8"/>
<dbReference type="EMBL" id="HE600911">
    <property type="protein sequence ID" value="CAP34005.1"/>
    <property type="molecule type" value="Genomic_DNA"/>
</dbReference>
<dbReference type="Proteomes" id="UP000008549">
    <property type="component" value="Unassembled WGS sequence"/>
</dbReference>
<dbReference type="GO" id="GO:0016020">
    <property type="term" value="C:membrane"/>
    <property type="evidence" value="ECO:0007669"/>
    <property type="project" value="UniProtKB-SubCell"/>
</dbReference>
<dbReference type="KEGG" id="cbr:CBG_15826"/>
<evidence type="ECO:0000256" key="7">
    <source>
        <dbReference type="ARBA" id="ARBA00023136"/>
    </source>
</evidence>
<dbReference type="Pfam" id="PF01697">
    <property type="entry name" value="Glyco_transf_92"/>
    <property type="match status" value="1"/>
</dbReference>
<reference evidence="9 10" key="2">
    <citation type="journal article" date="2011" name="PLoS Genet.">
        <title>Caenorhabditis briggsae recombinant inbred line genotypes reveal inter-strain incompatibility and the evolution of recombination.</title>
        <authorList>
            <person name="Ross J.A."/>
            <person name="Koboldt D.C."/>
            <person name="Staisch J.E."/>
            <person name="Chamberlin H.M."/>
            <person name="Gupta B.P."/>
            <person name="Miller R.D."/>
            <person name="Baird S.E."/>
            <person name="Haag E.S."/>
        </authorList>
    </citation>
    <scope>NUCLEOTIDE SEQUENCE [LARGE SCALE GENOMIC DNA]</scope>
    <source>
        <strain evidence="9 10">AF16</strain>
    </source>
</reference>
<name>A8XMY0_CAEBR</name>
<keyword evidence="7" id="KW-0472">Membrane</keyword>
<dbReference type="AlphaFoldDB" id="A8XMY0"/>
<protein>
    <recommendedName>
        <fullName evidence="8">Glycosyltransferase family 92 protein</fullName>
        <ecNumber evidence="8">2.4.1.-</ecNumber>
    </recommendedName>
</protein>
<dbReference type="InParanoid" id="A8XMY0"/>
<evidence type="ECO:0000256" key="1">
    <source>
        <dbReference type="ARBA" id="ARBA00004167"/>
    </source>
</evidence>
<accession>A8XMY0</accession>
<keyword evidence="4 8" id="KW-0808">Transferase</keyword>
<keyword evidence="6" id="KW-1133">Transmembrane helix</keyword>
<dbReference type="GO" id="GO:0005737">
    <property type="term" value="C:cytoplasm"/>
    <property type="evidence" value="ECO:0000318"/>
    <property type="project" value="GO_Central"/>
</dbReference>
<keyword evidence="5" id="KW-0812">Transmembrane</keyword>
<keyword evidence="3 8" id="KW-0328">Glycosyltransferase</keyword>
<dbReference type="RefSeq" id="XP_002640557.1">
    <property type="nucleotide sequence ID" value="XM_002640511.1"/>
</dbReference>
<evidence type="ECO:0000313" key="9">
    <source>
        <dbReference type="EMBL" id="CAP34005.1"/>
    </source>
</evidence>
<evidence type="ECO:0000313" key="10">
    <source>
        <dbReference type="Proteomes" id="UP000008549"/>
    </source>
</evidence>
<organism evidence="9 10">
    <name type="scientific">Caenorhabditis briggsae</name>
    <dbReference type="NCBI Taxonomy" id="6238"/>
    <lineage>
        <taxon>Eukaryota</taxon>
        <taxon>Metazoa</taxon>
        <taxon>Ecdysozoa</taxon>
        <taxon>Nematoda</taxon>
        <taxon>Chromadorea</taxon>
        <taxon>Rhabditida</taxon>
        <taxon>Rhabditina</taxon>
        <taxon>Rhabditomorpha</taxon>
        <taxon>Rhabditoidea</taxon>
        <taxon>Rhabditidae</taxon>
        <taxon>Peloderinae</taxon>
        <taxon>Caenorhabditis</taxon>
    </lineage>
</organism>
<evidence type="ECO:0000256" key="3">
    <source>
        <dbReference type="ARBA" id="ARBA00022676"/>
    </source>
</evidence>
<evidence type="ECO:0000313" key="11">
    <source>
        <dbReference type="WormBase" id="CBG15826"/>
    </source>
</evidence>
<evidence type="ECO:0000256" key="4">
    <source>
        <dbReference type="ARBA" id="ARBA00022679"/>
    </source>
</evidence>
<comment type="subcellular location">
    <subcellularLocation>
        <location evidence="1">Membrane</location>
        <topology evidence="1">Single-pass membrane protein</topology>
    </subcellularLocation>
</comment>
<dbReference type="InterPro" id="IPR008166">
    <property type="entry name" value="Glyco_transf_92"/>
</dbReference>
<dbReference type="CAZy" id="GT92">
    <property type="family name" value="Glycosyltransferase Family 92"/>
</dbReference>
<proteinExistence type="inferred from homology"/>
<dbReference type="PANTHER" id="PTHR21461">
    <property type="entry name" value="GLYCOSYLTRANSFERASE FAMILY 92 PROTEIN"/>
    <property type="match status" value="1"/>
</dbReference>
<dbReference type="GO" id="GO:0016757">
    <property type="term" value="F:glycosyltransferase activity"/>
    <property type="evidence" value="ECO:0000318"/>
    <property type="project" value="GO_Central"/>
</dbReference>
<gene>
    <name evidence="9 11" type="ORF">CBG15826</name>
    <name evidence="9" type="ORF">CBG_15826</name>
</gene>
<dbReference type="OMA" id="GIMSIHE"/>
<dbReference type="PANTHER" id="PTHR21461:SF84">
    <property type="entry name" value="GLYCOSYLTRANSFERASE FAMILY 92 PROTEIN"/>
    <property type="match status" value="1"/>
</dbReference>
<comment type="similarity">
    <text evidence="2 8">Belongs to the glycosyltransferase 92 family.</text>
</comment>
<reference evidence="9 10" key="1">
    <citation type="journal article" date="2003" name="PLoS Biol.">
        <title>The genome sequence of Caenorhabditis briggsae: a platform for comparative genomics.</title>
        <authorList>
            <person name="Stein L.D."/>
            <person name="Bao Z."/>
            <person name="Blasiar D."/>
            <person name="Blumenthal T."/>
            <person name="Brent M.R."/>
            <person name="Chen N."/>
            <person name="Chinwalla A."/>
            <person name="Clarke L."/>
            <person name="Clee C."/>
            <person name="Coghlan A."/>
            <person name="Coulson A."/>
            <person name="D'Eustachio P."/>
            <person name="Fitch D.H."/>
            <person name="Fulton L.A."/>
            <person name="Fulton R.E."/>
            <person name="Griffiths-Jones S."/>
            <person name="Harris T.W."/>
            <person name="Hillier L.W."/>
            <person name="Kamath R."/>
            <person name="Kuwabara P.E."/>
            <person name="Mardis E.R."/>
            <person name="Marra M.A."/>
            <person name="Miner T.L."/>
            <person name="Minx P."/>
            <person name="Mullikin J.C."/>
            <person name="Plumb R.W."/>
            <person name="Rogers J."/>
            <person name="Schein J.E."/>
            <person name="Sohrmann M."/>
            <person name="Spieth J."/>
            <person name="Stajich J.E."/>
            <person name="Wei C."/>
            <person name="Willey D."/>
            <person name="Wilson R.K."/>
            <person name="Durbin R."/>
            <person name="Waterston R.H."/>
        </authorList>
    </citation>
    <scope>NUCLEOTIDE SEQUENCE [LARGE SCALE GENOMIC DNA]</scope>
    <source>
        <strain evidence="9 10">AF16</strain>
    </source>
</reference>
<evidence type="ECO:0000256" key="2">
    <source>
        <dbReference type="ARBA" id="ARBA00007647"/>
    </source>
</evidence>
<dbReference type="GeneID" id="8582552"/>
<dbReference type="WormBase" id="CBG15826">
    <property type="protein sequence ID" value="CBP42151"/>
    <property type="gene ID" value="WBGene00035953"/>
</dbReference>
<dbReference type="HOGENOM" id="CLU_008031_3_1_1"/>
<keyword evidence="10" id="KW-1185">Reference proteome</keyword>
<evidence type="ECO:0000256" key="6">
    <source>
        <dbReference type="ARBA" id="ARBA00022989"/>
    </source>
</evidence>
<evidence type="ECO:0000256" key="5">
    <source>
        <dbReference type="ARBA" id="ARBA00022692"/>
    </source>
</evidence>
<evidence type="ECO:0000256" key="8">
    <source>
        <dbReference type="RuleBase" id="RU366017"/>
    </source>
</evidence>
<dbReference type="eggNOG" id="KOG4735">
    <property type="taxonomic scope" value="Eukaryota"/>
</dbReference>
<sequence>MALDLSRELSYWPLKLAAPRECEEGRGRRRGECLRPPLSRRTLQTAVTQLKNSQNYTQLSLIGAYVYPTYISITINSQSMVKQPVYCRYYDCQRNELLGSHWKSTVFPESVVHCPRRIGAEFVSISREMDDRAPTPMRLKFRIFDKPVHNFTICVAAFYGQEPKWIQIAEFIEHHKMEGATFFYFHIGNISDYDRRILDEYQNSGDIEVKVLQEKYERPFYAWQLIEIQDCHMRSKYHSKWTAFIDIDERIHTTGKDKKFIDILNELDSTNSAEVKLPHLKVIKNGETPKFYEVRISNPDHNSLQIGIMSIHEAIALEPGFKSVQLDANTVVFRHYKDTLHRVSGNDWAQNETISENPIDSKYTDFLAEKVVQKVENAYKKIPANCSTIPVYMTSSRDFPDPLPSQVYTHFKAGNKPNMNKLDWSNLEKKLGKPRRVYTHFEALNKTNSEKLRMTKFE</sequence>
<dbReference type="CTD" id="8582552"/>